<evidence type="ECO:0000313" key="2">
    <source>
        <dbReference type="EMBL" id="TEB34668.1"/>
    </source>
</evidence>
<gene>
    <name evidence="2" type="ORF">FA13DRAFT_1497850</name>
</gene>
<feature type="compositionally biased region" description="Polar residues" evidence="1">
    <location>
        <begin position="881"/>
        <end position="891"/>
    </location>
</feature>
<feature type="compositionally biased region" description="Low complexity" evidence="1">
    <location>
        <begin position="1075"/>
        <end position="1087"/>
    </location>
</feature>
<name>A0A4Y7TL58_COPMI</name>
<dbReference type="Proteomes" id="UP000298030">
    <property type="component" value="Unassembled WGS sequence"/>
</dbReference>
<feature type="region of interest" description="Disordered" evidence="1">
    <location>
        <begin position="629"/>
        <end position="651"/>
    </location>
</feature>
<evidence type="ECO:0000313" key="3">
    <source>
        <dbReference type="Proteomes" id="UP000298030"/>
    </source>
</evidence>
<keyword evidence="3" id="KW-1185">Reference proteome</keyword>
<feature type="region of interest" description="Disordered" evidence="1">
    <location>
        <begin position="91"/>
        <end position="165"/>
    </location>
</feature>
<feature type="compositionally biased region" description="Basic and acidic residues" evidence="1">
    <location>
        <begin position="294"/>
        <end position="343"/>
    </location>
</feature>
<feature type="region of interest" description="Disordered" evidence="1">
    <location>
        <begin position="927"/>
        <end position="951"/>
    </location>
</feature>
<feature type="compositionally biased region" description="Basic residues" evidence="1">
    <location>
        <begin position="51"/>
        <end position="63"/>
    </location>
</feature>
<dbReference type="EMBL" id="QPFP01000009">
    <property type="protein sequence ID" value="TEB34668.1"/>
    <property type="molecule type" value="Genomic_DNA"/>
</dbReference>
<feature type="region of interest" description="Disordered" evidence="1">
    <location>
        <begin position="549"/>
        <end position="601"/>
    </location>
</feature>
<protein>
    <submittedName>
        <fullName evidence="2">Uncharacterized protein</fullName>
    </submittedName>
</protein>
<proteinExistence type="predicted"/>
<accession>A0A4Y7TL58</accession>
<sequence>MTFASPVSPVSVAGEESVPGTPISETYSDTGTRASTPGPEDGDAPRARTKAEKKRAKRLRQKQASKDVETMKAELNAAQIEVPAIPTAVEEAKEDSVPVEEQPSALAREATVETPAPVEEVREAVKEEVVPTAGEGVKETKPDPVEIQVEETVAEPTPTISNDEPKIEAAVEEHTPVLEEVPQAGLPVENAPEVEAAVVEPVIEEAPKVEAVVEDTVPEIEVARKIEPVAEEPAPVVAEALEVDPVAEEVAKVEEPPKNEEVKDPLRAEQTPVVEVAEDSVKAEEETKVEEEEPTKVEEVEVEEPARVQDEIKAEEPVKREESAKAEEPVKTEEGAKVEEALRAEAPVEEPPVIEQTPEAEASNEGPALATEEATSAGEFAIEEVPKVISEELDPLLEPVKEEQAVEAAPAPFAEESEDVEATDDKVHEVEPSSAEAKPEVPDDVGTGFVEPLSTPALPEGAKASVPEALEVVKEEALAVEEVEPKAIVAATAEKLEIPAGIVEPIASPAHEEGHIEEREPIAQQLDAALEDIKVEEVAEEIVAALGEVKQEEEPATEVSKGVESEVLPPVEEVKEVEPEVTPAVETKPEPVPVIEESKAEEPVKVVSEPPVVVEEIKETAIIEQPVVEEEVEPKEVSTDEVVKEEEPAFEATVEQPIVEAARDESVVEKAALEVEEAAQPAVEGPIILAEEVNEVPVESTLVVARQEVVEPAKIEETVVPQEETSVADVEEAVNAQPMETVEDVKGVAPIEEKATEPITNAVSEIPLPTSAPQETEPEREVVGAIAHTATSTESTDSLLEPITPAVVVQDLEPVQDKEAAPVSQTPERPRSPFSPSFTVTAIGGSAVEAPVEENPEETAASLVADNSKQSELPPPGPWTPSYSVHSQGSPLQPKATLDDDVPAEPLSKEAGQVAKDIALEQPEVPAEAPIEEAVVEEPAQPTAEISEKEAEAPAVLALEEAQGSVANITAPVPLIAPIPLAGSSWVPSYSVSRQGSPLPKTPQPVEKPLPLEEPAAQVPVAAESFWNGVKAVEDDNKAIHSTEIQVPQSGEQTPTPDTLKSEDANDTPAVLRNAPATEPTIAPATENLVPPETPPRARLESNSSTSKLLPGGWFSPRKGSHDSRPSLETASGQFIPSQGFSSPIDSAPVLPPIATENLSVPSHEMGQNSASPSKKRWCTIM</sequence>
<reference evidence="2 3" key="1">
    <citation type="journal article" date="2019" name="Nat. Ecol. Evol.">
        <title>Megaphylogeny resolves global patterns of mushroom evolution.</title>
        <authorList>
            <person name="Varga T."/>
            <person name="Krizsan K."/>
            <person name="Foldi C."/>
            <person name="Dima B."/>
            <person name="Sanchez-Garcia M."/>
            <person name="Sanchez-Ramirez S."/>
            <person name="Szollosi G.J."/>
            <person name="Szarkandi J.G."/>
            <person name="Papp V."/>
            <person name="Albert L."/>
            <person name="Andreopoulos W."/>
            <person name="Angelini C."/>
            <person name="Antonin V."/>
            <person name="Barry K.W."/>
            <person name="Bougher N.L."/>
            <person name="Buchanan P."/>
            <person name="Buyck B."/>
            <person name="Bense V."/>
            <person name="Catcheside P."/>
            <person name="Chovatia M."/>
            <person name="Cooper J."/>
            <person name="Damon W."/>
            <person name="Desjardin D."/>
            <person name="Finy P."/>
            <person name="Geml J."/>
            <person name="Haridas S."/>
            <person name="Hughes K."/>
            <person name="Justo A."/>
            <person name="Karasinski D."/>
            <person name="Kautmanova I."/>
            <person name="Kiss B."/>
            <person name="Kocsube S."/>
            <person name="Kotiranta H."/>
            <person name="LaButti K.M."/>
            <person name="Lechner B.E."/>
            <person name="Liimatainen K."/>
            <person name="Lipzen A."/>
            <person name="Lukacs Z."/>
            <person name="Mihaltcheva S."/>
            <person name="Morgado L.N."/>
            <person name="Niskanen T."/>
            <person name="Noordeloos M.E."/>
            <person name="Ohm R.A."/>
            <person name="Ortiz-Santana B."/>
            <person name="Ovrebo C."/>
            <person name="Racz N."/>
            <person name="Riley R."/>
            <person name="Savchenko A."/>
            <person name="Shiryaev A."/>
            <person name="Soop K."/>
            <person name="Spirin V."/>
            <person name="Szebenyi C."/>
            <person name="Tomsovsky M."/>
            <person name="Tulloss R.E."/>
            <person name="Uehling J."/>
            <person name="Grigoriev I.V."/>
            <person name="Vagvolgyi C."/>
            <person name="Papp T."/>
            <person name="Martin F.M."/>
            <person name="Miettinen O."/>
            <person name="Hibbett D.S."/>
            <person name="Nagy L.G."/>
        </authorList>
    </citation>
    <scope>NUCLEOTIDE SEQUENCE [LARGE SCALE GENOMIC DNA]</scope>
    <source>
        <strain evidence="2 3">FP101781</strain>
    </source>
</reference>
<evidence type="ECO:0000256" key="1">
    <source>
        <dbReference type="SAM" id="MobiDB-lite"/>
    </source>
</evidence>
<comment type="caution">
    <text evidence="2">The sequence shown here is derived from an EMBL/GenBank/DDBJ whole genome shotgun (WGS) entry which is preliminary data.</text>
</comment>
<feature type="compositionally biased region" description="Basic and acidic residues" evidence="1">
    <location>
        <begin position="423"/>
        <end position="441"/>
    </location>
</feature>
<feature type="compositionally biased region" description="Basic and acidic residues" evidence="1">
    <location>
        <begin position="634"/>
        <end position="647"/>
    </location>
</feature>
<feature type="region of interest" description="Disordered" evidence="1">
    <location>
        <begin position="1"/>
        <end position="69"/>
    </location>
</feature>
<dbReference type="OrthoDB" id="2804751at2759"/>
<feature type="compositionally biased region" description="Polar residues" evidence="1">
    <location>
        <begin position="23"/>
        <end position="35"/>
    </location>
</feature>
<organism evidence="2 3">
    <name type="scientific">Coprinellus micaceus</name>
    <name type="common">Glistening ink-cap mushroom</name>
    <name type="synonym">Coprinus micaceus</name>
    <dbReference type="NCBI Taxonomy" id="71717"/>
    <lineage>
        <taxon>Eukaryota</taxon>
        <taxon>Fungi</taxon>
        <taxon>Dikarya</taxon>
        <taxon>Basidiomycota</taxon>
        <taxon>Agaricomycotina</taxon>
        <taxon>Agaricomycetes</taxon>
        <taxon>Agaricomycetidae</taxon>
        <taxon>Agaricales</taxon>
        <taxon>Agaricineae</taxon>
        <taxon>Psathyrellaceae</taxon>
        <taxon>Coprinellus</taxon>
    </lineage>
</organism>
<feature type="region of interest" description="Disordered" evidence="1">
    <location>
        <begin position="1037"/>
        <end position="1182"/>
    </location>
</feature>
<dbReference type="AlphaFoldDB" id="A0A4Y7TL58"/>
<feature type="region of interest" description="Disordered" evidence="1">
    <location>
        <begin position="733"/>
        <end position="781"/>
    </location>
</feature>
<dbReference type="STRING" id="71717.A0A4Y7TL58"/>
<feature type="compositionally biased region" description="Polar residues" evidence="1">
    <location>
        <begin position="1127"/>
        <end position="1145"/>
    </location>
</feature>
<feature type="compositionally biased region" description="Basic and acidic residues" evidence="1">
    <location>
        <begin position="119"/>
        <end position="129"/>
    </location>
</feature>
<feature type="compositionally biased region" description="Basic and acidic residues" evidence="1">
    <location>
        <begin position="743"/>
        <end position="756"/>
    </location>
</feature>
<feature type="compositionally biased region" description="Polar residues" evidence="1">
    <location>
        <begin position="1043"/>
        <end position="1059"/>
    </location>
</feature>
<feature type="region of interest" description="Disordered" evidence="1">
    <location>
        <begin position="988"/>
        <end position="1014"/>
    </location>
</feature>
<feature type="region of interest" description="Disordered" evidence="1">
    <location>
        <begin position="810"/>
        <end position="912"/>
    </location>
</feature>
<feature type="compositionally biased region" description="Polar residues" evidence="1">
    <location>
        <begin position="1157"/>
        <end position="1173"/>
    </location>
</feature>
<feature type="region of interest" description="Disordered" evidence="1">
    <location>
        <begin position="248"/>
        <end position="462"/>
    </location>
</feature>
<feature type="compositionally biased region" description="Basic and acidic residues" evidence="1">
    <location>
        <begin position="249"/>
        <end position="267"/>
    </location>
</feature>